<evidence type="ECO:0000313" key="2">
    <source>
        <dbReference type="Proteomes" id="UP000664417"/>
    </source>
</evidence>
<evidence type="ECO:0000313" key="1">
    <source>
        <dbReference type="EMBL" id="MBO1319230.1"/>
    </source>
</evidence>
<proteinExistence type="predicted"/>
<sequence length="939" mass="108073">MAQSGSSHDRALFLRQLNGAALYPGTSRRKLSRLLWRAGELRILEAEEAVHRALKSPQPDVVYAASWAAGRCRFHGLLPLLDEVQRDPTLKEHVRLMAGEAWRMLLSARDLERLQEVLVSGLDPFYRDLLREPKRFPRNFVALVQREPRAKHAFILWRLYQINDHAMRAALLETLRICPLRPPFFRFFKRIFKIAYFRGDSAVFGLTAYRIEVEEAQKVSDWGWVQDGEDVFRVNVQKELEEPDCRIGFTRKTKAFLRRAIWRYMNRLAAYDAEGYTAFATEYLRHFREEDAKPVRRYRWKDGVADEEREVVLDQYAPYYALNHIIHGRGERYRVESARLSWRCRDPYRPGDPKPEGREDAFPTHWDQHPERCLALLTGARALPIHQFAIAVLRAYPEVLAELDEATMVHLLESPFAETRSFAFSLICDDSDTWLSRSRIVQVLMRAPDPEKRAFALASLQRNPELFTDAVNSWAGWLSHENETIRREGLANFKEWHLPMTQSAELGRRLSVRLASSFDPARSRDILEAFDYLLAEGFPCLEGWEAHVLLMLAEDEQDAVRALVARVLREGELEPLRFEMDFWPTLLDMEDDEIVLAGLLLVQKLPSTMAGVIAGRVLNLLGRDPERFAPVLLPLMAVITERDPRFADRWACMIAREFLPPAKYTEVQFGFLVQLMMGPLTFGLRAVEPLTVWRLLQSKQRDEAQRLGEFLLREFSPSKVWRDKDLVKLCNHPLAGVRAHAMGWVRQRFGLGDGDQVVWFGLLASKHEDTRAAFEHVLDERRRAGKLGPDVLAALLERKRSEVSRYGMRVLREMVHDSARWHQLADLVRLPFAKARAHALQALANQIDHHPELLPNLKPVLEALLQSTGSQLARREFFNRLGALCEGHAERGPTLFRLLTRLEVPVSAMAGNDVVRLLWTLQNADPALDAHPDRVASAP</sequence>
<dbReference type="AlphaFoldDB" id="A0A8J7Q544"/>
<comment type="caution">
    <text evidence="1">The sequence shown here is derived from an EMBL/GenBank/DDBJ whole genome shotgun (WGS) entry which is preliminary data.</text>
</comment>
<organism evidence="1 2">
    <name type="scientific">Acanthopleuribacter pedis</name>
    <dbReference type="NCBI Taxonomy" id="442870"/>
    <lineage>
        <taxon>Bacteria</taxon>
        <taxon>Pseudomonadati</taxon>
        <taxon>Acidobacteriota</taxon>
        <taxon>Holophagae</taxon>
        <taxon>Acanthopleuribacterales</taxon>
        <taxon>Acanthopleuribacteraceae</taxon>
        <taxon>Acanthopleuribacter</taxon>
    </lineage>
</organism>
<dbReference type="RefSeq" id="WP_207859051.1">
    <property type="nucleotide sequence ID" value="NZ_JAFREP010000009.1"/>
</dbReference>
<reference evidence="1" key="1">
    <citation type="submission" date="2021-03" db="EMBL/GenBank/DDBJ databases">
        <authorList>
            <person name="Wang G."/>
        </authorList>
    </citation>
    <scope>NUCLEOTIDE SEQUENCE</scope>
    <source>
        <strain evidence="1">KCTC 12899</strain>
    </source>
</reference>
<dbReference type="Proteomes" id="UP000664417">
    <property type="component" value="Unassembled WGS sequence"/>
</dbReference>
<gene>
    <name evidence="1" type="ORF">J3U88_12230</name>
</gene>
<keyword evidence="2" id="KW-1185">Reference proteome</keyword>
<dbReference type="InterPro" id="IPR016024">
    <property type="entry name" value="ARM-type_fold"/>
</dbReference>
<accession>A0A8J7Q544</accession>
<name>A0A8J7Q544_9BACT</name>
<protein>
    <submittedName>
        <fullName evidence="1">Uncharacterized protein</fullName>
    </submittedName>
</protein>
<dbReference type="EMBL" id="JAFREP010000009">
    <property type="protein sequence ID" value="MBO1319230.1"/>
    <property type="molecule type" value="Genomic_DNA"/>
</dbReference>
<dbReference type="SUPFAM" id="SSF48371">
    <property type="entry name" value="ARM repeat"/>
    <property type="match status" value="1"/>
</dbReference>